<feature type="transmembrane region" description="Helical" evidence="3">
    <location>
        <begin position="468"/>
        <end position="489"/>
    </location>
</feature>
<keyword evidence="3" id="KW-1133">Transmembrane helix</keyword>
<accession>A0A8S1KJ42</accession>
<feature type="transmembrane region" description="Helical" evidence="3">
    <location>
        <begin position="547"/>
        <end position="567"/>
    </location>
</feature>
<dbReference type="PANTHER" id="PTHR13018:SF83">
    <property type="entry name" value="RRM DOMAIN-CONTAINING PROTEIN"/>
    <property type="match status" value="1"/>
</dbReference>
<feature type="transmembrane region" description="Helical" evidence="3">
    <location>
        <begin position="196"/>
        <end position="219"/>
    </location>
</feature>
<feature type="transmembrane region" description="Helical" evidence="3">
    <location>
        <begin position="722"/>
        <end position="743"/>
    </location>
</feature>
<dbReference type="InterPro" id="IPR045122">
    <property type="entry name" value="Csc1-like"/>
</dbReference>
<dbReference type="Proteomes" id="UP000688137">
    <property type="component" value="Unassembled WGS sequence"/>
</dbReference>
<feature type="compositionally biased region" description="Polar residues" evidence="2">
    <location>
        <begin position="1"/>
        <end position="12"/>
    </location>
</feature>
<protein>
    <submittedName>
        <fullName evidence="4">Uncharacterized protein</fullName>
    </submittedName>
</protein>
<keyword evidence="3" id="KW-0812">Transmembrane</keyword>
<feature type="transmembrane region" description="Helical" evidence="3">
    <location>
        <begin position="509"/>
        <end position="531"/>
    </location>
</feature>
<feature type="compositionally biased region" description="Low complexity" evidence="2">
    <location>
        <begin position="982"/>
        <end position="994"/>
    </location>
</feature>
<evidence type="ECO:0000256" key="3">
    <source>
        <dbReference type="SAM" id="Phobius"/>
    </source>
</evidence>
<feature type="transmembrane region" description="Helical" evidence="3">
    <location>
        <begin position="645"/>
        <end position="675"/>
    </location>
</feature>
<reference evidence="4" key="1">
    <citation type="submission" date="2021-01" db="EMBL/GenBank/DDBJ databases">
        <authorList>
            <consortium name="Genoscope - CEA"/>
            <person name="William W."/>
        </authorList>
    </citation>
    <scope>NUCLEOTIDE SEQUENCE</scope>
</reference>
<evidence type="ECO:0000313" key="5">
    <source>
        <dbReference type="Proteomes" id="UP000688137"/>
    </source>
</evidence>
<comment type="caution">
    <text evidence="4">The sequence shown here is derived from an EMBL/GenBank/DDBJ whole genome shotgun (WGS) entry which is preliminary data.</text>
</comment>
<dbReference type="GO" id="GO:0005227">
    <property type="term" value="F:calcium-activated cation channel activity"/>
    <property type="evidence" value="ECO:0007669"/>
    <property type="project" value="InterPro"/>
</dbReference>
<dbReference type="EMBL" id="CAJJDM010000021">
    <property type="protein sequence ID" value="CAD8055490.1"/>
    <property type="molecule type" value="Genomic_DNA"/>
</dbReference>
<name>A0A8S1KJ42_PARPR</name>
<gene>
    <name evidence="4" type="ORF">PPRIM_AZ9-3.1.T0230205</name>
</gene>
<evidence type="ECO:0000256" key="2">
    <source>
        <dbReference type="SAM" id="MobiDB-lite"/>
    </source>
</evidence>
<sequence length="1165" mass="138615">MQNHKIATNNDESNCEERQLVDQSKNNEQQQEISRISDSILNAINLNEYDYYNYPPKLEQAEIHRQAYYLCPDQYVLNNYPKDYCECCNKKFHRQPFNWVFGDLYEATVDEYGLAAPLYFTIIKFQLIIFIIVFCIYGIFFISEIHRICNSNPQLNCHIENNDLCRTCEFQYSYGFIDIVTIQEYLHQEKGSNYQWFQVSAFLIFLINLHLPFFYDLLITYIQFKYWNRDPYNQQNETITSIYIRGMSSKLTEKEILNLIKESMQRNNNQIISSQNKLLDNAQIEEIVYIYNTQEIKLLQQKRQNCLLDLVITAQQIKELELSKEIITYKDAEVKVYKAYTKEFLSQRISDLMKQLSEVNDNINKQIIGLQINNISMNNQDINKMRLEPLEFSQKAIIRFNDPNISQLILQNFQISWFNKLRVKLNLIQNPKLIDKLIVKKSFRINGMYWENIGFRSQERIAAKIKSAITMLIACAALMTAYEFIYLYKNDPEYKVEKNNGRLSVAQRVLTNIFTVAVPIITTVAILVVIINQKESKKNTFAHLERSFMHVLIVVNYFLVTFLPYIFTFELWSGKTMSAAVYDLVTLTQNKIITKHVFHTVHIRYMGFVFLRRRIQKNCKEYFQGQLNNLMTPPTFPQRSRVCNAMYSLTVGLCLVYVCPVITIISFIFNCYIYLFDRYSITHLYSIDKKFTISLMRHQLKIYSLSFFPIKIYLFIKLFWRYGWLIYAGVPTCCAFTIISILFREKIVYFLLTKVFRVSRRENSKHTPETYTSNYYQYMKKLNIDEQNEITRKILNSQGCEININRFYKIIIIYFYIQKFPIINLLTIQCNNYLKVIYPQIHSQINQLKKLNIPYKPNKTSWKLFNLNHPSNHNYIKIKIYMKNLFAKSKQRNPIKNIFNGEQIYTQDWMMNKINFNKQQKNQKSTINSQNYNNVLSSPRLVIRATFLLQNKEIKPSSRKRNKENNPQNVWDRLSKLKGTYQTSQSLQLQPQSTGRSQRHTPERVEAISNRPYEEPLQPIKFNFNYQDILVGSPQTSFDILLKKFMKVQQMPKFGLRSFRSKFNQIDLKIEIENDLCLLTIDELAITFDHLSFAPYQAQIIPMQFNEQKSNQYFQKQNKANSQTNELAYKYRARVQSQITDSKPISINYYDHYISNEKRIIKIRR</sequence>
<proteinExistence type="predicted"/>
<feature type="transmembrane region" description="Helical" evidence="3">
    <location>
        <begin position="125"/>
        <end position="143"/>
    </location>
</feature>
<organism evidence="4 5">
    <name type="scientific">Paramecium primaurelia</name>
    <dbReference type="NCBI Taxonomy" id="5886"/>
    <lineage>
        <taxon>Eukaryota</taxon>
        <taxon>Sar</taxon>
        <taxon>Alveolata</taxon>
        <taxon>Ciliophora</taxon>
        <taxon>Intramacronucleata</taxon>
        <taxon>Oligohymenophorea</taxon>
        <taxon>Peniculida</taxon>
        <taxon>Parameciidae</taxon>
        <taxon>Paramecium</taxon>
    </lineage>
</organism>
<feature type="compositionally biased region" description="Polar residues" evidence="2">
    <location>
        <begin position="21"/>
        <end position="30"/>
    </location>
</feature>
<keyword evidence="3" id="KW-0472">Membrane</keyword>
<feature type="region of interest" description="Disordered" evidence="2">
    <location>
        <begin position="982"/>
        <end position="1012"/>
    </location>
</feature>
<dbReference type="AlphaFoldDB" id="A0A8S1KJ42"/>
<dbReference type="PANTHER" id="PTHR13018">
    <property type="entry name" value="PROBABLE MEMBRANE PROTEIN DUF221-RELATED"/>
    <property type="match status" value="1"/>
</dbReference>
<feature type="region of interest" description="Disordered" evidence="2">
    <location>
        <begin position="1"/>
        <end position="30"/>
    </location>
</feature>
<keyword evidence="1" id="KW-0175">Coiled coil</keyword>
<dbReference type="GO" id="GO:0005886">
    <property type="term" value="C:plasma membrane"/>
    <property type="evidence" value="ECO:0007669"/>
    <property type="project" value="TreeGrafter"/>
</dbReference>
<keyword evidence="5" id="KW-1185">Reference proteome</keyword>
<evidence type="ECO:0000313" key="4">
    <source>
        <dbReference type="EMBL" id="CAD8055490.1"/>
    </source>
</evidence>
<dbReference type="OMA" id="FRINGMY"/>
<feature type="coiled-coil region" evidence="1">
    <location>
        <begin position="342"/>
        <end position="373"/>
    </location>
</feature>
<evidence type="ECO:0000256" key="1">
    <source>
        <dbReference type="SAM" id="Coils"/>
    </source>
</evidence>